<name>A0AB33BQV0_MICA7</name>
<keyword evidence="3" id="KW-1185">Reference proteome</keyword>
<feature type="coiled-coil region" evidence="1">
    <location>
        <begin position="199"/>
        <end position="259"/>
    </location>
</feature>
<keyword evidence="1" id="KW-0175">Coiled coil</keyword>
<proteinExistence type="predicted"/>
<evidence type="ECO:0000256" key="1">
    <source>
        <dbReference type="SAM" id="Coils"/>
    </source>
</evidence>
<evidence type="ECO:0000313" key="3">
    <source>
        <dbReference type="Proteomes" id="UP000192439"/>
    </source>
</evidence>
<sequence length="873" mass="100810">MTKKSLRKLIEFLNKECLVTQGELAEGLGISRAVVSKYFSDKENYVLPIVRENIISLFNYIKKNEDNPPTAKGITDAKLSVEEKEKKIKAAMDFREQIASVDEFLEMAGYLPEHNKNIQVSTNIFQMVLEIATELELLSVENAQNLSFDFKSLLHTKSKTSSQTDEDDREDYLDEDDRKDYLDKRIGKIVTDNRIPLTLIEKLSIKQKLEKVKKKLEQRNKKTFTKQEALALFISIAIKEKLLRDLEDISIRLEKVEYQTLSFSINSGDEFKDLHQIIWGKIAREEEWKLVGYTEKNKMLEVDTFHESEPVLLAKLTCIFRYKNQAEKLTFTYMSNNTFLENGVAAIGLNLGFSPELGDINFLSTKVISTDKNGLVETTVLLKEKVDENDNKYQYYQATWVDIDTFKATLQAILSASIHWLSYHARDNNNGLLQLGNYQSLCVELTKIRHRAFNARRTLNDFQFLDDECGDSNITGIVDDAINQLKKLEKEDYLGVGKITEAYRINFYLCYLEAQIIRLRRFNTQGNIQQVTEILNNIKDTQDQYFNSEEMIKNNFANLMKLRDVEDYLYKFSIGHEDVFNLNNLEEVLNDLNNSGKENDADKDAGLDVYTSLSEVYGNVARFQFYLSDDKDTLINARENFLKAAYHASRMGAKRRTAKWITFAGRVNVRLGNQNNELIPIEQYLYLSKAIISKGVSAEYKPIFRDALESEINLLRGELHFMGRKYEQAFYCFLLALKGSIFLGFNRRISDSLYNLHRCYKKLGGTSIRSLLEKQESCFQLHEDKRELNPQSNAASQAAIDLVNNYLQNVQNSESFQNNNSKDYIIPTDSFLNTAKGIWTQWYRAMTDSSEIDSQHPVAILMDQGKWLSILED</sequence>
<dbReference type="EMBL" id="CP020771">
    <property type="protein sequence ID" value="ARI82534.1"/>
    <property type="molecule type" value="Genomic_DNA"/>
</dbReference>
<protein>
    <recommendedName>
        <fullName evidence="4">HTH cro/C1-type domain-containing protein</fullName>
    </recommendedName>
</protein>
<evidence type="ECO:0008006" key="4">
    <source>
        <dbReference type="Google" id="ProtNLM"/>
    </source>
</evidence>
<organism evidence="2 3">
    <name type="scientific">Microcystis aeruginosa PCC 7806SL</name>
    <dbReference type="NCBI Taxonomy" id="1903187"/>
    <lineage>
        <taxon>Bacteria</taxon>
        <taxon>Bacillati</taxon>
        <taxon>Cyanobacteriota</taxon>
        <taxon>Cyanophyceae</taxon>
        <taxon>Oscillatoriophycideae</taxon>
        <taxon>Chroococcales</taxon>
        <taxon>Microcystaceae</taxon>
        <taxon>Microcystis</taxon>
    </lineage>
</organism>
<gene>
    <name evidence="2" type="ORF">BH695_3255</name>
</gene>
<dbReference type="Proteomes" id="UP000192439">
    <property type="component" value="Chromosome"/>
</dbReference>
<reference evidence="2 3" key="1">
    <citation type="journal article" date="2018" name="Harmful Algae">
        <title>The highly heterogeneous methylated genomes and diverse restriction-modification systems of bloom-forming Microcystis.</title>
        <authorList>
            <person name="Zhao L."/>
            <person name="Song Y."/>
            <person name="Li L."/>
            <person name="Gan N."/>
            <person name="Brand J.J."/>
            <person name="Song L."/>
        </authorList>
    </citation>
    <scope>NUCLEOTIDE SEQUENCE [LARGE SCALE GENOMIC DNA]</scope>
    <source>
        <strain evidence="2 3">PCC 7806SL</strain>
    </source>
</reference>
<dbReference type="AlphaFoldDB" id="A0AB33BQV0"/>
<evidence type="ECO:0000313" key="2">
    <source>
        <dbReference type="EMBL" id="ARI82534.1"/>
    </source>
</evidence>
<accession>A0AB33BQV0</accession>
<dbReference type="RefSeq" id="WP_036402052.1">
    <property type="nucleotide sequence ID" value="NZ_CP020771.1"/>
</dbReference>